<dbReference type="OrthoDB" id="9770715at2"/>
<dbReference type="PANTHER" id="PTHR33525">
    <property type="match status" value="1"/>
</dbReference>
<organism evidence="2 3">
    <name type="scientific">Mariprofundus aestuarium</name>
    <dbReference type="NCBI Taxonomy" id="1921086"/>
    <lineage>
        <taxon>Bacteria</taxon>
        <taxon>Pseudomonadati</taxon>
        <taxon>Pseudomonadota</taxon>
        <taxon>Candidatius Mariprofundia</taxon>
        <taxon>Mariprofundales</taxon>
        <taxon>Mariprofundaceae</taxon>
        <taxon>Mariprofundus</taxon>
    </lineage>
</organism>
<dbReference type="PANTHER" id="PTHR33525:SF5">
    <property type="entry name" value="TWO COMPONENT SIGNAL TRANSDUCTION SYSTEM RESPONSE REGULATOR"/>
    <property type="match status" value="1"/>
</dbReference>
<dbReference type="Gene3D" id="1.10.3210.10">
    <property type="entry name" value="Hypothetical protein af1432"/>
    <property type="match status" value="1"/>
</dbReference>
<dbReference type="InterPro" id="IPR052340">
    <property type="entry name" value="RNase_Y/CdgJ"/>
</dbReference>
<dbReference type="PROSITE" id="PS51833">
    <property type="entry name" value="HDOD"/>
    <property type="match status" value="1"/>
</dbReference>
<accession>A0A2K8L8E9</accession>
<dbReference type="CDD" id="cd00077">
    <property type="entry name" value="HDc"/>
    <property type="match status" value="1"/>
</dbReference>
<dbReference type="AlphaFoldDB" id="A0A2K8L8E9"/>
<dbReference type="RefSeq" id="WP_100278298.1">
    <property type="nucleotide sequence ID" value="NZ_CP018799.1"/>
</dbReference>
<dbReference type="InterPro" id="IPR013976">
    <property type="entry name" value="HDOD"/>
</dbReference>
<feature type="domain" description="HDOD" evidence="1">
    <location>
        <begin position="21"/>
        <end position="219"/>
    </location>
</feature>
<dbReference type="Proteomes" id="UP000231701">
    <property type="component" value="Chromosome"/>
</dbReference>
<reference evidence="2 3" key="1">
    <citation type="submission" date="2016-12" db="EMBL/GenBank/DDBJ databases">
        <title>Isolation and genomic insights into novel planktonic Zetaproteobacteria from stratified waters of the Chesapeake Bay.</title>
        <authorList>
            <person name="McAllister S.M."/>
            <person name="Kato S."/>
            <person name="Chan C.S."/>
            <person name="Chiu B.K."/>
            <person name="Field E.K."/>
        </authorList>
    </citation>
    <scope>NUCLEOTIDE SEQUENCE [LARGE SCALE GENOMIC DNA]</scope>
    <source>
        <strain evidence="2 3">CP-5</strain>
    </source>
</reference>
<dbReference type="SUPFAM" id="SSF109604">
    <property type="entry name" value="HD-domain/PDEase-like"/>
    <property type="match status" value="1"/>
</dbReference>
<proteinExistence type="predicted"/>
<dbReference type="KEGG" id="maes:Ga0123461_2140"/>
<evidence type="ECO:0000259" key="1">
    <source>
        <dbReference type="PROSITE" id="PS51833"/>
    </source>
</evidence>
<dbReference type="Pfam" id="PF08668">
    <property type="entry name" value="HDOD"/>
    <property type="match status" value="1"/>
</dbReference>
<evidence type="ECO:0000313" key="3">
    <source>
        <dbReference type="Proteomes" id="UP000231701"/>
    </source>
</evidence>
<protein>
    <submittedName>
        <fullName evidence="2">HDOD domain-containing protein</fullName>
    </submittedName>
</protein>
<dbReference type="InterPro" id="IPR003607">
    <property type="entry name" value="HD/PDEase_dom"/>
</dbReference>
<gene>
    <name evidence="2" type="ORF">Ga0123461_2140</name>
</gene>
<keyword evidence="3" id="KW-1185">Reference proteome</keyword>
<dbReference type="EMBL" id="CP018799">
    <property type="protein sequence ID" value="ATX80546.1"/>
    <property type="molecule type" value="Genomic_DNA"/>
</dbReference>
<sequence>MIESGFDRESTLALLSLCSELPSLPDRFLKIQKVIQDSDSDVQDLAEIIRSDQATSTMILKVANSVAFNPANIPVGELSKAITRLGSRETAHIATTMSLMYGICLPTGMANIRAFWTHAFGVAMLSEHLAKQFDPNQENCSHELAFMTGLLHDIGRVALGLRVDLSYFERETGHLYGDDLIQAEEDYYGINHNEAGMHLLRMWNLPEDMCLAIGESHKPESLFLAKLCNTAKKYVQTHLSECAALECMYEKVTESLVENPIDLEPLP</sequence>
<name>A0A2K8L8E9_MARES</name>
<evidence type="ECO:0000313" key="2">
    <source>
        <dbReference type="EMBL" id="ATX80546.1"/>
    </source>
</evidence>